<protein>
    <recommendedName>
        <fullName evidence="2">Amidohydrolase-related domain-containing protein</fullName>
    </recommendedName>
</protein>
<proteinExistence type="predicted"/>
<gene>
    <name evidence="3" type="ORF">Y882_11820</name>
</gene>
<dbReference type="Gene3D" id="3.20.20.140">
    <property type="entry name" value="Metal-dependent hydrolases"/>
    <property type="match status" value="1"/>
</dbReference>
<keyword evidence="1" id="KW-0732">Signal</keyword>
<dbReference type="AlphaFoldDB" id="A0A0G9H1K9"/>
<dbReference type="InterPro" id="IPR051781">
    <property type="entry name" value="Metallo-dep_Hydrolase"/>
</dbReference>
<dbReference type="Pfam" id="PF01979">
    <property type="entry name" value="Amidohydro_1"/>
    <property type="match status" value="1"/>
</dbReference>
<organism evidence="3 4">
    <name type="scientific">Dyella japonica DSM 16301</name>
    <dbReference type="NCBI Taxonomy" id="1440762"/>
    <lineage>
        <taxon>Bacteria</taxon>
        <taxon>Pseudomonadati</taxon>
        <taxon>Pseudomonadota</taxon>
        <taxon>Gammaproteobacteria</taxon>
        <taxon>Lysobacterales</taxon>
        <taxon>Rhodanobacteraceae</taxon>
        <taxon>Dyella</taxon>
    </lineage>
</organism>
<dbReference type="SUPFAM" id="SSF51556">
    <property type="entry name" value="Metallo-dependent hydrolases"/>
    <property type="match status" value="1"/>
</dbReference>
<feature type="chain" id="PRO_5005198209" description="Amidohydrolase-related domain-containing protein" evidence="1">
    <location>
        <begin position="30"/>
        <end position="474"/>
    </location>
</feature>
<evidence type="ECO:0000313" key="4">
    <source>
        <dbReference type="Proteomes" id="UP000035481"/>
    </source>
</evidence>
<dbReference type="PANTHER" id="PTHR43135:SF3">
    <property type="entry name" value="ALPHA-D-RIBOSE 1-METHYLPHOSPHONATE 5-TRIPHOSPHATE DIPHOSPHATASE"/>
    <property type="match status" value="1"/>
</dbReference>
<dbReference type="STRING" id="1440762.Y882_11820"/>
<dbReference type="InterPro" id="IPR011059">
    <property type="entry name" value="Metal-dep_hydrolase_composite"/>
</dbReference>
<comment type="caution">
    <text evidence="3">The sequence shown here is derived from an EMBL/GenBank/DDBJ whole genome shotgun (WGS) entry which is preliminary data.</text>
</comment>
<evidence type="ECO:0000313" key="3">
    <source>
        <dbReference type="EMBL" id="KLD63448.1"/>
    </source>
</evidence>
<dbReference type="InterPro" id="IPR032466">
    <property type="entry name" value="Metal_Hydrolase"/>
</dbReference>
<feature type="domain" description="Amidohydrolase-related" evidence="2">
    <location>
        <begin position="90"/>
        <end position="456"/>
    </location>
</feature>
<reference evidence="3 4" key="1">
    <citation type="journal article" date="2015" name="Antonie Van Leeuwenhoek">
        <title>A phylogenomic and molecular marker based taxonomic framework for the order Xanthomonadales: proposal to transfer the families Algiphilaceae and Solimonadaceae to the order Nevskiales ord. nov. and to create a new family within the order Xanthomonadales, the family Rhodanobacteraceae fam. nov., containing the genus Rhodanobacter and its closest relatives.</title>
        <authorList>
            <person name="Naushad S."/>
            <person name="Adeolu M."/>
            <person name="Wong S."/>
            <person name="Sohail M."/>
            <person name="Schellhorn H.E."/>
            <person name="Gupta R.S."/>
        </authorList>
    </citation>
    <scope>NUCLEOTIDE SEQUENCE [LARGE SCALE GENOMIC DNA]</scope>
    <source>
        <strain evidence="3 4">DSM 16301</strain>
    </source>
</reference>
<name>A0A0G9H1K9_9GAMM</name>
<dbReference type="InterPro" id="IPR006680">
    <property type="entry name" value="Amidohydro-rel"/>
</dbReference>
<dbReference type="EMBL" id="JPLA01000028">
    <property type="protein sequence ID" value="KLD63448.1"/>
    <property type="molecule type" value="Genomic_DNA"/>
</dbReference>
<dbReference type="RefSeq" id="WP_082121085.1">
    <property type="nucleotide sequence ID" value="NZ_JPLA01000028.1"/>
</dbReference>
<evidence type="ECO:0000256" key="1">
    <source>
        <dbReference type="SAM" id="SignalP"/>
    </source>
</evidence>
<dbReference type="Gene3D" id="2.30.40.10">
    <property type="entry name" value="Urease, subunit C, domain 1"/>
    <property type="match status" value="1"/>
</dbReference>
<evidence type="ECO:0000259" key="2">
    <source>
        <dbReference type="Pfam" id="PF01979"/>
    </source>
</evidence>
<dbReference type="Proteomes" id="UP000035481">
    <property type="component" value="Unassembled WGS sequence"/>
</dbReference>
<dbReference type="GO" id="GO:0016810">
    <property type="term" value="F:hydrolase activity, acting on carbon-nitrogen (but not peptide) bonds"/>
    <property type="evidence" value="ECO:0007669"/>
    <property type="project" value="InterPro"/>
</dbReference>
<dbReference type="PATRIC" id="fig|1440762.4.peg.1864"/>
<feature type="signal peptide" evidence="1">
    <location>
        <begin position="1"/>
        <end position="29"/>
    </location>
</feature>
<dbReference type="SUPFAM" id="SSF51338">
    <property type="entry name" value="Composite domain of metallo-dependent hydrolases"/>
    <property type="match status" value="1"/>
</dbReference>
<dbReference type="OrthoDB" id="6190564at2"/>
<dbReference type="PANTHER" id="PTHR43135">
    <property type="entry name" value="ALPHA-D-RIBOSE 1-METHYLPHOSPHONATE 5-TRIPHOSPHATE DIPHOSPHATASE"/>
    <property type="match status" value="1"/>
</dbReference>
<sequence length="474" mass="50609">MHAPSRPWIQLLLIPAMLAMVLGTMAARAAPESGDPSVVITDVTIVDVEAGRTVGPRTVVVKDGRIVSIDAPGVAHMGDSARRIDGRGRYLMPGLMDMHVHLFNLSSHRPPNDWSFAMYVANGVTGVRDMRSDAASMLLVKRWRAAVDNGQLVAPHIVAAGIAVYGKSPEGAAADVDAAADAGADFIKVFSEVPATHWRAIMAEARARSLPVVGHVPASITLLEAARAGQRTGEHLTQVYEACSSAEARTLAERKGLEGDALMSGASAQEGEILEAFDQDVCRRTAKALAATGQVQVPTLVLADEDAFAQHNQPGDDSRWRLLRPDEQRRWQSFLGQYTKEDAGLAARRWPIARNIVSILHQAGVPIMAGTDSPMPGVYPGYSLHEELQLLVASGLTPIEALRTATLEPARFLHIEGASGSVAVGKRADLVLLDADPTKDIGNTQRIRAVVLAGRLLERAELDALINPAAKAPP</sequence>
<accession>A0A0G9H1K9</accession>